<feature type="transmembrane region" description="Helical" evidence="6">
    <location>
        <begin position="73"/>
        <end position="93"/>
    </location>
</feature>
<reference evidence="8 9" key="1">
    <citation type="journal article" date="2019" name="Int. J. Syst. Evol. Microbiol.">
        <title>The Global Catalogue of Microorganisms (GCM) 10K type strain sequencing project: providing services to taxonomists for standard genome sequencing and annotation.</title>
        <authorList>
            <consortium name="The Broad Institute Genomics Platform"/>
            <consortium name="The Broad Institute Genome Sequencing Center for Infectious Disease"/>
            <person name="Wu L."/>
            <person name="Ma J."/>
        </authorList>
    </citation>
    <scope>NUCLEOTIDE SEQUENCE [LARGE SCALE GENOMIC DNA]</scope>
    <source>
        <strain evidence="8 9">JCM 16365</strain>
    </source>
</reference>
<sequence>MRRLFVQSLQYFWVALLGLFVDFGTLVLLTEVFHVNYLVSTVCGFLAGLVLNFVLSERFVFRDPKVRSGWARFAMFGIIGLIGLGLLTLLMWLQVDVLGWNYVLAKVLATIFVYAWNFVARRTMYHS</sequence>
<feature type="transmembrane region" description="Helical" evidence="6">
    <location>
        <begin position="99"/>
        <end position="119"/>
    </location>
</feature>
<evidence type="ECO:0000313" key="9">
    <source>
        <dbReference type="Proteomes" id="UP001500274"/>
    </source>
</evidence>
<dbReference type="RefSeq" id="WP_344226206.1">
    <property type="nucleotide sequence ID" value="NZ_BAAARI010000002.1"/>
</dbReference>
<comment type="caution">
    <text evidence="8">The sequence shown here is derived from an EMBL/GenBank/DDBJ whole genome shotgun (WGS) entry which is preliminary data.</text>
</comment>
<protein>
    <recommendedName>
        <fullName evidence="7">GtrA/DPMS transmembrane domain-containing protein</fullName>
    </recommendedName>
</protein>
<gene>
    <name evidence="8" type="ORF">GCM10009862_03020</name>
</gene>
<dbReference type="InterPro" id="IPR007267">
    <property type="entry name" value="GtrA_DPMS_TM"/>
</dbReference>
<dbReference type="PANTHER" id="PTHR38459">
    <property type="entry name" value="PROPHAGE BACTOPRENOL-LINKED GLUCOSE TRANSLOCASE HOMOLOG"/>
    <property type="match status" value="1"/>
</dbReference>
<name>A0ABN3P5J1_9MICO</name>
<evidence type="ECO:0000259" key="7">
    <source>
        <dbReference type="Pfam" id="PF04138"/>
    </source>
</evidence>
<evidence type="ECO:0000256" key="2">
    <source>
        <dbReference type="ARBA" id="ARBA00009399"/>
    </source>
</evidence>
<proteinExistence type="inferred from homology"/>
<evidence type="ECO:0000256" key="1">
    <source>
        <dbReference type="ARBA" id="ARBA00004141"/>
    </source>
</evidence>
<dbReference type="Pfam" id="PF04138">
    <property type="entry name" value="GtrA_DPMS_TM"/>
    <property type="match status" value="1"/>
</dbReference>
<evidence type="ECO:0000256" key="4">
    <source>
        <dbReference type="ARBA" id="ARBA00022989"/>
    </source>
</evidence>
<keyword evidence="9" id="KW-1185">Reference proteome</keyword>
<keyword evidence="5 6" id="KW-0472">Membrane</keyword>
<comment type="similarity">
    <text evidence="2">Belongs to the GtrA family.</text>
</comment>
<feature type="transmembrane region" description="Helical" evidence="6">
    <location>
        <begin position="12"/>
        <end position="29"/>
    </location>
</feature>
<accession>A0ABN3P5J1</accession>
<dbReference type="PANTHER" id="PTHR38459:SF1">
    <property type="entry name" value="PROPHAGE BACTOPRENOL-LINKED GLUCOSE TRANSLOCASE HOMOLOG"/>
    <property type="match status" value="1"/>
</dbReference>
<evidence type="ECO:0000256" key="6">
    <source>
        <dbReference type="SAM" id="Phobius"/>
    </source>
</evidence>
<comment type="subcellular location">
    <subcellularLocation>
        <location evidence="1">Membrane</location>
        <topology evidence="1">Multi-pass membrane protein</topology>
    </subcellularLocation>
</comment>
<dbReference type="InterPro" id="IPR051401">
    <property type="entry name" value="GtrA_CellWall_Glycosyl"/>
</dbReference>
<evidence type="ECO:0000256" key="5">
    <source>
        <dbReference type="ARBA" id="ARBA00023136"/>
    </source>
</evidence>
<keyword evidence="3 6" id="KW-0812">Transmembrane</keyword>
<feature type="domain" description="GtrA/DPMS transmembrane" evidence="7">
    <location>
        <begin position="11"/>
        <end position="123"/>
    </location>
</feature>
<dbReference type="Proteomes" id="UP001500274">
    <property type="component" value="Unassembled WGS sequence"/>
</dbReference>
<evidence type="ECO:0000313" key="8">
    <source>
        <dbReference type="EMBL" id="GAA2567660.1"/>
    </source>
</evidence>
<feature type="transmembrane region" description="Helical" evidence="6">
    <location>
        <begin position="35"/>
        <end position="61"/>
    </location>
</feature>
<dbReference type="EMBL" id="BAAARI010000002">
    <property type="protein sequence ID" value="GAA2567660.1"/>
    <property type="molecule type" value="Genomic_DNA"/>
</dbReference>
<evidence type="ECO:0000256" key="3">
    <source>
        <dbReference type="ARBA" id="ARBA00022692"/>
    </source>
</evidence>
<keyword evidence="4 6" id="KW-1133">Transmembrane helix</keyword>
<organism evidence="8 9">
    <name type="scientific">Microbacterium binotii</name>
    <dbReference type="NCBI Taxonomy" id="462710"/>
    <lineage>
        <taxon>Bacteria</taxon>
        <taxon>Bacillati</taxon>
        <taxon>Actinomycetota</taxon>
        <taxon>Actinomycetes</taxon>
        <taxon>Micrococcales</taxon>
        <taxon>Microbacteriaceae</taxon>
        <taxon>Microbacterium</taxon>
    </lineage>
</organism>